<keyword evidence="2" id="KW-0229">DNA integration</keyword>
<dbReference type="Gene3D" id="1.10.443.10">
    <property type="entry name" value="Intergrase catalytic core"/>
    <property type="match status" value="1"/>
</dbReference>
<sequence length="433" mass="50226">MAKQVRPLTDTKCASLKPKDKEYVEADGGGLYLRVRPTGTKSWIFRYTNRGNDKREKITLGPYPALSLAKAREEKHKFLRMLAEGVDPKEQLSILLAKKNNVNTLENVVRVWLDAYAVRKPLSEDTKNKQLRKFENHLFPKFKDKAIEQITLRDLKDALNVIYDHSPDNAQRIRASLIQVYSYAVQHSYIQTNIARDLEDMDLSARKNHRATFRSLDLIPQLIRRIKADSGNPLTKLCLLLGLHTFLRSSEIRFARWNEIDFEAEIWRIPPRRRLIEGVKHSDRGAKMKEEHLVPLSKQSIEILEQVYQYSGDCDFVFPSPNNKHIFISENTPNDALRRMGYAKEEISFHGFRTLARSALGEMSIFSRDALEKQMSHQERNETVGAYTHIAEYLEEREKIMQVWSDWLSVIENGDYVSPHEYGRNLRLGTVVG</sequence>
<dbReference type="Pfam" id="PF13356">
    <property type="entry name" value="Arm-DNA-bind_3"/>
    <property type="match status" value="1"/>
</dbReference>
<protein>
    <submittedName>
        <fullName evidence="8">Integrase</fullName>
    </submittedName>
</protein>
<dbReference type="RefSeq" id="WP_032051657.1">
    <property type="nucleotide sequence ID" value="NZ_JEWH01000059.1"/>
</dbReference>
<dbReference type="InterPro" id="IPR002104">
    <property type="entry name" value="Integrase_catalytic"/>
</dbReference>
<keyword evidence="3 5" id="KW-0238">DNA-binding</keyword>
<evidence type="ECO:0000313" key="8">
    <source>
        <dbReference type="EMBL" id="EXB04150.1"/>
    </source>
</evidence>
<evidence type="ECO:0000259" key="7">
    <source>
        <dbReference type="PROSITE" id="PS51900"/>
    </source>
</evidence>
<dbReference type="GO" id="GO:0003677">
    <property type="term" value="F:DNA binding"/>
    <property type="evidence" value="ECO:0007669"/>
    <property type="project" value="UniProtKB-UniRule"/>
</dbReference>
<dbReference type="InterPro" id="IPR053876">
    <property type="entry name" value="Phage_int_M"/>
</dbReference>
<dbReference type="InterPro" id="IPR044068">
    <property type="entry name" value="CB"/>
</dbReference>
<dbReference type="GO" id="GO:0015074">
    <property type="term" value="P:DNA integration"/>
    <property type="evidence" value="ECO:0007669"/>
    <property type="project" value="UniProtKB-KW"/>
</dbReference>
<gene>
    <name evidence="8" type="primary">int</name>
    <name evidence="8" type="ORF">J512_3438</name>
</gene>
<dbReference type="Gene3D" id="1.10.150.130">
    <property type="match status" value="1"/>
</dbReference>
<accession>A0A009HMB5</accession>
<evidence type="ECO:0000256" key="2">
    <source>
        <dbReference type="ARBA" id="ARBA00022908"/>
    </source>
</evidence>
<organism evidence="8 9">
    <name type="scientific">Acinetobacter baumannii (strain 1295743)</name>
    <dbReference type="NCBI Taxonomy" id="1310613"/>
    <lineage>
        <taxon>Bacteria</taxon>
        <taxon>Pseudomonadati</taxon>
        <taxon>Pseudomonadota</taxon>
        <taxon>Gammaproteobacteria</taxon>
        <taxon>Moraxellales</taxon>
        <taxon>Moraxellaceae</taxon>
        <taxon>Acinetobacter</taxon>
        <taxon>Acinetobacter calcoaceticus/baumannii complex</taxon>
    </lineage>
</organism>
<evidence type="ECO:0000256" key="5">
    <source>
        <dbReference type="PROSITE-ProRule" id="PRU01248"/>
    </source>
</evidence>
<dbReference type="Pfam" id="PF22022">
    <property type="entry name" value="Phage_int_M"/>
    <property type="match status" value="1"/>
</dbReference>
<evidence type="ECO:0000256" key="1">
    <source>
        <dbReference type="ARBA" id="ARBA00008857"/>
    </source>
</evidence>
<dbReference type="InterPro" id="IPR038488">
    <property type="entry name" value="Integrase_DNA-bd_sf"/>
</dbReference>
<dbReference type="InterPro" id="IPR010998">
    <property type="entry name" value="Integrase_recombinase_N"/>
</dbReference>
<feature type="domain" description="Tyr recombinase" evidence="6">
    <location>
        <begin position="209"/>
        <end position="401"/>
    </location>
</feature>
<dbReference type="GO" id="GO:0006310">
    <property type="term" value="P:DNA recombination"/>
    <property type="evidence" value="ECO:0007669"/>
    <property type="project" value="UniProtKB-KW"/>
</dbReference>
<reference evidence="8 9" key="1">
    <citation type="submission" date="2014-02" db="EMBL/GenBank/DDBJ databases">
        <title>Comparative genomics and transcriptomics to identify genetic mechanisms underlying the emergence of carbapenem resistant Acinetobacter baumannii (CRAb).</title>
        <authorList>
            <person name="Harris A.D."/>
            <person name="Johnson K.J."/>
            <person name="George J."/>
            <person name="Shefchek K."/>
            <person name="Daugherty S.C."/>
            <person name="Parankush S."/>
            <person name="Sadzewicz L."/>
            <person name="Tallon L."/>
            <person name="Sengamalay N."/>
            <person name="Hazen T.H."/>
            <person name="Rasko D.A."/>
        </authorList>
    </citation>
    <scope>NUCLEOTIDE SEQUENCE [LARGE SCALE GENOMIC DNA]</scope>
    <source>
        <strain evidence="8 9">1295743</strain>
    </source>
</reference>
<dbReference type="CDD" id="cd00801">
    <property type="entry name" value="INT_P4_C"/>
    <property type="match status" value="1"/>
</dbReference>
<dbReference type="AlphaFoldDB" id="A0A009HMB5"/>
<dbReference type="Proteomes" id="UP000020595">
    <property type="component" value="Unassembled WGS sequence"/>
</dbReference>
<dbReference type="InterPro" id="IPR013762">
    <property type="entry name" value="Integrase-like_cat_sf"/>
</dbReference>
<comment type="similarity">
    <text evidence="1">Belongs to the 'phage' integrase family.</text>
</comment>
<comment type="caution">
    <text evidence="8">The sequence shown here is derived from an EMBL/GenBank/DDBJ whole genome shotgun (WGS) entry which is preliminary data.</text>
</comment>
<dbReference type="InterPro" id="IPR025166">
    <property type="entry name" value="Integrase_DNA_bind_dom"/>
</dbReference>
<dbReference type="InterPro" id="IPR050808">
    <property type="entry name" value="Phage_Integrase"/>
</dbReference>
<name>A0A009HMB5_ACIB9</name>
<dbReference type="PROSITE" id="PS51900">
    <property type="entry name" value="CB"/>
    <property type="match status" value="1"/>
</dbReference>
<evidence type="ECO:0000256" key="3">
    <source>
        <dbReference type="ARBA" id="ARBA00023125"/>
    </source>
</evidence>
<feature type="domain" description="Core-binding (CB)" evidence="7">
    <location>
        <begin position="103"/>
        <end position="185"/>
    </location>
</feature>
<dbReference type="Pfam" id="PF00589">
    <property type="entry name" value="Phage_integrase"/>
    <property type="match status" value="1"/>
</dbReference>
<dbReference type="EMBL" id="JEWH01000059">
    <property type="protein sequence ID" value="EXB04150.1"/>
    <property type="molecule type" value="Genomic_DNA"/>
</dbReference>
<dbReference type="PROSITE" id="PS51898">
    <property type="entry name" value="TYR_RECOMBINASE"/>
    <property type="match status" value="1"/>
</dbReference>
<proteinExistence type="inferred from homology"/>
<dbReference type="SUPFAM" id="SSF56349">
    <property type="entry name" value="DNA breaking-rejoining enzymes"/>
    <property type="match status" value="1"/>
</dbReference>
<dbReference type="InterPro" id="IPR011010">
    <property type="entry name" value="DNA_brk_join_enz"/>
</dbReference>
<evidence type="ECO:0000256" key="4">
    <source>
        <dbReference type="ARBA" id="ARBA00023172"/>
    </source>
</evidence>
<dbReference type="PATRIC" id="fig|1310613.3.peg.3301"/>
<evidence type="ECO:0000313" key="9">
    <source>
        <dbReference type="Proteomes" id="UP000020595"/>
    </source>
</evidence>
<dbReference type="PANTHER" id="PTHR30629">
    <property type="entry name" value="PROPHAGE INTEGRASE"/>
    <property type="match status" value="1"/>
</dbReference>
<keyword evidence="4" id="KW-0233">DNA recombination</keyword>
<dbReference type="Gene3D" id="3.30.160.390">
    <property type="entry name" value="Integrase, DNA-binding domain"/>
    <property type="match status" value="1"/>
</dbReference>
<dbReference type="PANTHER" id="PTHR30629:SF2">
    <property type="entry name" value="PROPHAGE INTEGRASE INTS-RELATED"/>
    <property type="match status" value="1"/>
</dbReference>
<evidence type="ECO:0000259" key="6">
    <source>
        <dbReference type="PROSITE" id="PS51898"/>
    </source>
</evidence>